<dbReference type="SUPFAM" id="SSF53146">
    <property type="entry name" value="Nitrogenase accessory factor-like"/>
    <property type="match status" value="1"/>
</dbReference>
<dbReference type="PANTHER" id="PTHR42983:SF1">
    <property type="entry name" value="IRON-MOLYBDENUM PROTEIN"/>
    <property type="match status" value="1"/>
</dbReference>
<dbReference type="PANTHER" id="PTHR42983">
    <property type="entry name" value="DINITROGENASE IRON-MOLYBDENUM COFACTOR PROTEIN-RELATED"/>
    <property type="match status" value="1"/>
</dbReference>
<protein>
    <recommendedName>
        <fullName evidence="2">Dinitrogenase iron-molybdenum cofactor biosynthesis domain-containing protein</fullName>
    </recommendedName>
</protein>
<dbReference type="CDD" id="cd00851">
    <property type="entry name" value="MTH1175"/>
    <property type="match status" value="1"/>
</dbReference>
<proteinExistence type="predicted"/>
<feature type="domain" description="Dinitrogenase iron-molybdenum cofactor biosynthesis" evidence="2">
    <location>
        <begin position="13"/>
        <end position="102"/>
    </location>
</feature>
<dbReference type="Gene3D" id="3.30.420.130">
    <property type="entry name" value="Dinitrogenase iron-molybdenum cofactor biosynthesis domain"/>
    <property type="match status" value="1"/>
</dbReference>
<dbReference type="InterPro" id="IPR035205">
    <property type="entry name" value="DUF5320"/>
</dbReference>
<evidence type="ECO:0000313" key="3">
    <source>
        <dbReference type="EMBL" id="AAU82930.1"/>
    </source>
</evidence>
<gene>
    <name evidence="3" type="ORF">GZ23H9_25</name>
</gene>
<accession>Q64CE7</accession>
<dbReference type="Pfam" id="PF17253">
    <property type="entry name" value="DUF5320"/>
    <property type="match status" value="1"/>
</dbReference>
<reference evidence="3" key="2">
    <citation type="submission" date="2004-08" db="EMBL/GenBank/DDBJ databases">
        <authorList>
            <person name="Putnam N."/>
            <person name="Detter J.C."/>
            <person name="Richardson P.M."/>
            <person name="Rokhsar D."/>
        </authorList>
    </citation>
    <scope>NUCLEOTIDE SEQUENCE</scope>
</reference>
<organism evidence="3">
    <name type="scientific">Uncultured archaeon GZfos26G2</name>
    <dbReference type="NCBI Taxonomy" id="3386331"/>
    <lineage>
        <taxon>Archaea</taxon>
        <taxon>Methanobacteriati</taxon>
        <taxon>Methanobacteriota</taxon>
        <taxon>Stenosarchaea group</taxon>
        <taxon>Methanomicrobia</taxon>
        <taxon>Candidatus Methanophagales</taxon>
        <taxon>Candidatus Methanophagaceae</taxon>
        <taxon>Candidatus Methanophaga</taxon>
    </lineage>
</organism>
<feature type="region of interest" description="Disordered" evidence="1">
    <location>
        <begin position="155"/>
        <end position="185"/>
    </location>
</feature>
<dbReference type="Pfam" id="PF02579">
    <property type="entry name" value="Nitro_FeMo-Co"/>
    <property type="match status" value="1"/>
</dbReference>
<dbReference type="AlphaFoldDB" id="Q64CE7"/>
<sequence length="210" mass="21405">MKICVTATAGDLNAQVDPRFGRCQYFVFVDSDTMAFEAMANEAIAAPGGAGIQAAQVVVNKGVSAVISGNIGPNALQVLSTAGVKIATGAYGTVQEAVEMYKSGKLGEAGASTVSAHAGMGAIAPGGGFGMGMGGGRGGGRGQGMGRGMGRGMGLGMQQTVPSQPQPQAPQAPLTSRTKEEEIEELSNMANRLESDLEEVKKRIEELKRG</sequence>
<dbReference type="InterPro" id="IPR036105">
    <property type="entry name" value="DiNase_FeMo-co_biosyn_sf"/>
</dbReference>
<evidence type="ECO:0000259" key="2">
    <source>
        <dbReference type="Pfam" id="PF02579"/>
    </source>
</evidence>
<evidence type="ECO:0000256" key="1">
    <source>
        <dbReference type="SAM" id="MobiDB-lite"/>
    </source>
</evidence>
<dbReference type="InterPro" id="IPR033913">
    <property type="entry name" value="MTH1175_dom"/>
</dbReference>
<name>Q64CE7_UNCAG</name>
<dbReference type="InterPro" id="IPR003731">
    <property type="entry name" value="Di-Nase_FeMo-co_biosynth"/>
</dbReference>
<dbReference type="EMBL" id="AY714836">
    <property type="protein sequence ID" value="AAU82930.1"/>
    <property type="molecule type" value="Genomic_DNA"/>
</dbReference>
<reference evidence="3" key="1">
    <citation type="journal article" date="2004" name="Science">
        <title>Reverse methanogenesis: testing the hypothesis with environmental genomics.</title>
        <authorList>
            <person name="Hallam S.J."/>
            <person name="Putnam N."/>
            <person name="Preston C.M."/>
            <person name="Detter J.C."/>
            <person name="Rokhsar D."/>
            <person name="Richardson P.M."/>
            <person name="DeLong E.F."/>
        </authorList>
    </citation>
    <scope>NUCLEOTIDE SEQUENCE</scope>
</reference>